<reference evidence="2" key="2">
    <citation type="submission" date="2019-10" db="EMBL/GenBank/DDBJ databases">
        <authorList>
            <consortium name="PulseNet: The National Subtyping Network for Foodborne Disease Surveillance"/>
            <person name="Tarr C.L."/>
            <person name="Trees E."/>
            <person name="Katz L.S."/>
            <person name="Carleton-Romer H.A."/>
            <person name="Stroika S."/>
            <person name="Kucerova Z."/>
            <person name="Roache K.F."/>
            <person name="Sabol A.L."/>
            <person name="Besser J."/>
            <person name="Gerner-Smidt P."/>
        </authorList>
    </citation>
    <scope>NUCLEOTIDE SEQUENCE</scope>
    <source>
        <strain evidence="2">PNUSAS108670</strain>
    </source>
</reference>
<dbReference type="EMBL" id="AAGMNN010000003">
    <property type="protein sequence ID" value="EBP8808892.1"/>
    <property type="molecule type" value="Genomic_DNA"/>
</dbReference>
<evidence type="ECO:0000313" key="1">
    <source>
        <dbReference type="EMBL" id="EBP8808892.1"/>
    </source>
</evidence>
<proteinExistence type="predicted"/>
<sequence length="181" mass="20745">MSSSASQNNKNQVVTYKGRVLHTQNFSALCASDPELKKIAEAFKQFWKKGYHPDMGKDAAFARPKEILNLNVRHTHSDIKDYVPEDSDKDHSGKKSSWDAWKNIASVKVKYTPTSDSFLVYSVNHNRDALVMFFVDSDAHNITEKDEFKEAAIEISYAFFEQTKTQPMPLEEDLFGEAWEE</sequence>
<evidence type="ECO:0008006" key="3">
    <source>
        <dbReference type="Google" id="ProtNLM"/>
    </source>
</evidence>
<comment type="caution">
    <text evidence="1">The sequence shown here is derived from an EMBL/GenBank/DDBJ whole genome shotgun (WGS) entry which is preliminary data.</text>
</comment>
<accession>A0A5U4EYQ0</accession>
<evidence type="ECO:0000313" key="2">
    <source>
        <dbReference type="EMBL" id="EDF8745556.1"/>
    </source>
</evidence>
<dbReference type="RefSeq" id="WP_003847189.1">
    <property type="nucleotide sequence ID" value="NZ_JBPRGK010000005.1"/>
</dbReference>
<name>A0A5U4EYQ0_SALER</name>
<dbReference type="EMBL" id="AAMCFN010000003">
    <property type="protein sequence ID" value="EDF8745556.1"/>
    <property type="molecule type" value="Genomic_DNA"/>
</dbReference>
<protein>
    <recommendedName>
        <fullName evidence="3">Type II toxin-antitoxin system YafO family toxin</fullName>
    </recommendedName>
</protein>
<reference evidence="1" key="1">
    <citation type="submission" date="2018-07" db="EMBL/GenBank/DDBJ databases">
        <authorList>
            <consortium name="GenomeTrakr network: Whole genome sequencing for foodborne pathogen traceback"/>
        </authorList>
    </citation>
    <scope>NUCLEOTIDE SEQUENCE</scope>
    <source>
        <strain evidence="1">FLUFL-1644</strain>
    </source>
</reference>
<dbReference type="AlphaFoldDB" id="A0A5U4EYQ0"/>
<organism evidence="1">
    <name type="scientific">Salmonella enterica</name>
    <name type="common">Salmonella choleraesuis</name>
    <dbReference type="NCBI Taxonomy" id="28901"/>
    <lineage>
        <taxon>Bacteria</taxon>
        <taxon>Pseudomonadati</taxon>
        <taxon>Pseudomonadota</taxon>
        <taxon>Gammaproteobacteria</taxon>
        <taxon>Enterobacterales</taxon>
        <taxon>Enterobacteriaceae</taxon>
        <taxon>Salmonella</taxon>
    </lineage>
</organism>
<gene>
    <name evidence="1" type="ORF">AC225_04020</name>
    <name evidence="2" type="ORF">GCA67_13565</name>
</gene>